<dbReference type="Proteomes" id="UP000663828">
    <property type="component" value="Unassembled WGS sequence"/>
</dbReference>
<dbReference type="AlphaFoldDB" id="A0A816C835"/>
<sequence length="73" mass="8693">MIKILHLWLDFACLKMIPLDKFDIHLPKSIEQELAEAIQANANLSQQFQQQQHEFQQERQQLGQRIEILPQQL</sequence>
<evidence type="ECO:0000256" key="1">
    <source>
        <dbReference type="SAM" id="Coils"/>
    </source>
</evidence>
<comment type="caution">
    <text evidence="2">The sequence shown here is derived from an EMBL/GenBank/DDBJ whole genome shotgun (WGS) entry which is preliminary data.</text>
</comment>
<keyword evidence="1" id="KW-0175">Coiled coil</keyword>
<dbReference type="EMBL" id="CAJNOR010007534">
    <property type="protein sequence ID" value="CAF1618947.1"/>
    <property type="molecule type" value="Genomic_DNA"/>
</dbReference>
<accession>A0A816C835</accession>
<reference evidence="2" key="1">
    <citation type="submission" date="2021-02" db="EMBL/GenBank/DDBJ databases">
        <authorList>
            <person name="Nowell W R."/>
        </authorList>
    </citation>
    <scope>NUCLEOTIDE SEQUENCE</scope>
</reference>
<organism evidence="2 3">
    <name type="scientific">Adineta ricciae</name>
    <name type="common">Rotifer</name>
    <dbReference type="NCBI Taxonomy" id="249248"/>
    <lineage>
        <taxon>Eukaryota</taxon>
        <taxon>Metazoa</taxon>
        <taxon>Spiralia</taxon>
        <taxon>Gnathifera</taxon>
        <taxon>Rotifera</taxon>
        <taxon>Eurotatoria</taxon>
        <taxon>Bdelloidea</taxon>
        <taxon>Adinetida</taxon>
        <taxon>Adinetidae</taxon>
        <taxon>Adineta</taxon>
    </lineage>
</organism>
<evidence type="ECO:0000313" key="2">
    <source>
        <dbReference type="EMBL" id="CAF1618947.1"/>
    </source>
</evidence>
<feature type="coiled-coil region" evidence="1">
    <location>
        <begin position="34"/>
        <end position="61"/>
    </location>
</feature>
<proteinExistence type="predicted"/>
<gene>
    <name evidence="2" type="ORF">XAT740_LOCUS49961</name>
</gene>
<protein>
    <submittedName>
        <fullName evidence="2">Uncharacterized protein</fullName>
    </submittedName>
</protein>
<keyword evidence="3" id="KW-1185">Reference proteome</keyword>
<evidence type="ECO:0000313" key="3">
    <source>
        <dbReference type="Proteomes" id="UP000663828"/>
    </source>
</evidence>
<name>A0A816C835_ADIRI</name>